<organism evidence="3">
    <name type="scientific">Caenorhabditis brenneri</name>
    <name type="common">Nematode worm</name>
    <dbReference type="NCBI Taxonomy" id="135651"/>
    <lineage>
        <taxon>Eukaryota</taxon>
        <taxon>Metazoa</taxon>
        <taxon>Ecdysozoa</taxon>
        <taxon>Nematoda</taxon>
        <taxon>Chromadorea</taxon>
        <taxon>Rhabditida</taxon>
        <taxon>Rhabditina</taxon>
        <taxon>Rhabditomorpha</taxon>
        <taxon>Rhabditoidea</taxon>
        <taxon>Rhabditidae</taxon>
        <taxon>Peloderinae</taxon>
        <taxon>Caenorhabditis</taxon>
    </lineage>
</organism>
<dbReference type="OMA" id="WIARQYL"/>
<dbReference type="HOGENOM" id="CLU_028840_1_3_1"/>
<gene>
    <name evidence="2" type="ORF">CAEBREN_25748</name>
</gene>
<proteinExistence type="predicted"/>
<evidence type="ECO:0000259" key="1">
    <source>
        <dbReference type="Pfam" id="PF07735"/>
    </source>
</evidence>
<dbReference type="InterPro" id="IPR012885">
    <property type="entry name" value="F-box_Sdz-33"/>
</dbReference>
<reference evidence="3" key="1">
    <citation type="submission" date="2011-07" db="EMBL/GenBank/DDBJ databases">
        <authorList>
            <consortium name="Caenorhabditis brenneri Sequencing and Analysis Consortium"/>
            <person name="Wilson R.K."/>
        </authorList>
    </citation>
    <scope>NUCLEOTIDE SEQUENCE [LARGE SCALE GENOMIC DNA]</scope>
    <source>
        <strain evidence="3">PB2801</strain>
    </source>
</reference>
<dbReference type="Proteomes" id="UP000008068">
    <property type="component" value="Unassembled WGS sequence"/>
</dbReference>
<evidence type="ECO:0000313" key="2">
    <source>
        <dbReference type="EMBL" id="EGT45777.1"/>
    </source>
</evidence>
<keyword evidence="3" id="KW-1185">Reference proteome</keyword>
<accession>G0MBP3</accession>
<dbReference type="PANTHER" id="PTHR22899">
    <property type="entry name" value="CYCLIN-RELATED F-BOX FAMILY"/>
    <property type="match status" value="1"/>
</dbReference>
<dbReference type="InParanoid" id="G0MBP3"/>
<dbReference type="PANTHER" id="PTHR22899:SF0">
    <property type="entry name" value="F-BOX ASSOCIATED DOMAIN-CONTAINING PROTEIN-RELATED"/>
    <property type="match status" value="1"/>
</dbReference>
<dbReference type="EMBL" id="GL379789">
    <property type="protein sequence ID" value="EGT45777.1"/>
    <property type="molecule type" value="Genomic_DNA"/>
</dbReference>
<evidence type="ECO:0000313" key="3">
    <source>
        <dbReference type="Proteomes" id="UP000008068"/>
    </source>
</evidence>
<dbReference type="AlphaFoldDB" id="G0MBP3"/>
<protein>
    <recommendedName>
        <fullName evidence="1">Sdz-33 F-box domain-containing protein</fullName>
    </recommendedName>
</protein>
<dbReference type="InterPro" id="IPR053222">
    <property type="entry name" value="Zygotic_Embryogenesis-Asso"/>
</dbReference>
<name>G0MBP3_CAEBE</name>
<dbReference type="OrthoDB" id="5911444at2759"/>
<feature type="domain" description="Sdz-33 F-box" evidence="1">
    <location>
        <begin position="195"/>
        <end position="257"/>
    </location>
</feature>
<dbReference type="Pfam" id="PF07735">
    <property type="entry name" value="FBA_2"/>
    <property type="match status" value="1"/>
</dbReference>
<sequence length="337" mass="39401">MIPLHRLPERAVDIVLRNMTTMNQFLLSLYYDHVKSRIKSFDIGIDLKFTIVIRDYFWMCISDPDHNFLTFTFYTLKDGTLFRQEGEPKRSFSENDLVSISFDGDDRIYGWTFEAQKSARQWILLIIEVFNLKKIDDLKYETDDYCFDSVKDMLKGIPLERLNITGDEAARNYDGILKTVPPCTHLVQETNPGEKFRSVLLQNFESLRASLLNFSELLIINSKFLSIYGEKFTIKNMNTFLKLWRKGSNPNAKHFSMSWVPIPDNDDIMNVLKAIPYEAIPDAVERLFLRFPFSLPVTYEKIRGGFDIKRMTDGRKATVKLHGRLGSFSFELFVWDE</sequence>